<gene>
    <name evidence="1" type="ORF">HNI00_11565</name>
</gene>
<accession>A0AA96Y7E6</accession>
<dbReference type="Gene3D" id="3.30.2020.40">
    <property type="entry name" value="Uncharacterised protein PF10387, DUF2442"/>
    <property type="match status" value="1"/>
</dbReference>
<organism evidence="1">
    <name type="scientific">Thermoleptolyngbya oregonensis NK1-22</name>
    <dbReference type="NCBI Taxonomy" id="2547457"/>
    <lineage>
        <taxon>Bacteria</taxon>
        <taxon>Bacillati</taxon>
        <taxon>Cyanobacteriota</taxon>
        <taxon>Cyanophyceae</taxon>
        <taxon>Oculatellales</taxon>
        <taxon>Oculatellaceae</taxon>
        <taxon>Thermoleptolyngbya</taxon>
    </lineage>
</organism>
<protein>
    <submittedName>
        <fullName evidence="1">DUF2442 domain-containing protein</fullName>
    </submittedName>
</protein>
<dbReference type="InterPro" id="IPR018841">
    <property type="entry name" value="DUF2442"/>
</dbReference>
<dbReference type="EMBL" id="CP053540">
    <property type="protein sequence ID" value="WOB45751.1"/>
    <property type="molecule type" value="Genomic_DNA"/>
</dbReference>
<proteinExistence type="predicted"/>
<name>A0AA96Y7E6_9CYAN</name>
<evidence type="ECO:0000313" key="1">
    <source>
        <dbReference type="EMBL" id="WOB45751.1"/>
    </source>
</evidence>
<reference evidence="1" key="1">
    <citation type="submission" date="2020-05" db="EMBL/GenBank/DDBJ databases">
        <authorList>
            <person name="Zhu T."/>
            <person name="Keshari N."/>
            <person name="Lu X."/>
        </authorList>
    </citation>
    <scope>NUCLEOTIDE SEQUENCE</scope>
    <source>
        <strain evidence="1">NK1-22</strain>
    </source>
</reference>
<dbReference type="KEGG" id="tog:HNI00_11565"/>
<dbReference type="AlphaFoldDB" id="A0AA96Y7E6"/>
<dbReference type="Pfam" id="PF10387">
    <property type="entry name" value="DUF2442"/>
    <property type="match status" value="1"/>
</dbReference>
<sequence>MVLLVCYPRLRNAAPKQRKRWTICGGYGIHWKEPDEDLKGYGVRLLRVLGF</sequence>